<dbReference type="AlphaFoldDB" id="A0A1H6A608"/>
<organism evidence="1 2">
    <name type="scientific">Thermomonospora echinospora</name>
    <dbReference type="NCBI Taxonomy" id="1992"/>
    <lineage>
        <taxon>Bacteria</taxon>
        <taxon>Bacillati</taxon>
        <taxon>Actinomycetota</taxon>
        <taxon>Actinomycetes</taxon>
        <taxon>Streptosporangiales</taxon>
        <taxon>Thermomonosporaceae</taxon>
        <taxon>Thermomonospora</taxon>
    </lineage>
</organism>
<sequence length="500" mass="54414">MDGVGVLAVAVAVVLGLVTAGVNDTVRDGVRRELCKLSPSLGCPGPPGTQPVTMGDPDEPGGACLTNLHSRYGEFTAIGNGRIFSILSDGGTQLQLRRYVNGNGKPDTWQVWDMSWMDVGGGVGIPDKSRLAFLNAGAWATAEGSKAEIYEFDNEKEAREFYKKMENYRIGDPIKVAVRTNPLTGPAHWLAGHLPFGIGDRIGDQIGANEPDRKPAQEYWDGGLYNGFYNDIQLGPLPLSIVGKNFGTTSAGVWRTYAQGDKKENTTFYFQGSQQIMESAEADIDTMIKKAKKRFPNSVQNRISDVERQLADKLGTTMKLPDPVKRAIATDSGVGIGLRGTGSTWIGITVDENGKPVEFTQIDDKQGSWHLRADLDVGPASAWYQNSQEGFRERTTKVLDLTKPEDKAAFDRYLKTSVQPAAATQNPIKPFRDLNQMFLDGAGTMSTVNFDNEVSTFNASIGAVVVGGEWEYDQTTSTATDASYWKPGTGWVKWDKCGLG</sequence>
<evidence type="ECO:0000313" key="2">
    <source>
        <dbReference type="Proteomes" id="UP000236723"/>
    </source>
</evidence>
<gene>
    <name evidence="1" type="ORF">SAMN04489712_105198</name>
</gene>
<name>A0A1H6A608_9ACTN</name>
<keyword evidence="2" id="KW-1185">Reference proteome</keyword>
<reference evidence="2" key="1">
    <citation type="submission" date="2016-10" db="EMBL/GenBank/DDBJ databases">
        <authorList>
            <person name="Varghese N."/>
            <person name="Submissions S."/>
        </authorList>
    </citation>
    <scope>NUCLEOTIDE SEQUENCE [LARGE SCALE GENOMIC DNA]</scope>
    <source>
        <strain evidence="2">DSM 43163</strain>
    </source>
</reference>
<dbReference type="EMBL" id="FNVO01000005">
    <property type="protein sequence ID" value="SEG43475.1"/>
    <property type="molecule type" value="Genomic_DNA"/>
</dbReference>
<dbReference type="Proteomes" id="UP000236723">
    <property type="component" value="Unassembled WGS sequence"/>
</dbReference>
<proteinExistence type="predicted"/>
<evidence type="ECO:0000313" key="1">
    <source>
        <dbReference type="EMBL" id="SEG43475.1"/>
    </source>
</evidence>
<accession>A0A1H6A608</accession>
<protein>
    <submittedName>
        <fullName evidence="1">Uncharacterized protein</fullName>
    </submittedName>
</protein>